<dbReference type="GO" id="GO:0015385">
    <property type="term" value="F:sodium:proton antiporter activity"/>
    <property type="evidence" value="ECO:0007669"/>
    <property type="project" value="TreeGrafter"/>
</dbReference>
<evidence type="ECO:0000256" key="1">
    <source>
        <dbReference type="SAM" id="Phobius"/>
    </source>
</evidence>
<dbReference type="Pfam" id="PF03334">
    <property type="entry name" value="PhaG_MnhG_YufB"/>
    <property type="match status" value="1"/>
</dbReference>
<feature type="transmembrane region" description="Helical" evidence="1">
    <location>
        <begin position="68"/>
        <end position="88"/>
    </location>
</feature>
<keyword evidence="1" id="KW-0472">Membrane</keyword>
<dbReference type="RefSeq" id="WP_256623003.1">
    <property type="nucleotide sequence ID" value="NZ_JTEO01000004.1"/>
</dbReference>
<name>A0AAE3HAF1_9EURY</name>
<dbReference type="NCBIfam" id="TIGR01300">
    <property type="entry name" value="CPA3_mnhG_phaG"/>
    <property type="match status" value="1"/>
</dbReference>
<dbReference type="NCBIfam" id="NF009314">
    <property type="entry name" value="PRK12674.1-2"/>
    <property type="match status" value="1"/>
</dbReference>
<dbReference type="PANTHER" id="PTHR34703:SF1">
    <property type="entry name" value="ANTIPORTER SUBUNIT MNHG2-RELATED"/>
    <property type="match status" value="1"/>
</dbReference>
<keyword evidence="3" id="KW-1185">Reference proteome</keyword>
<gene>
    <name evidence="2" type="ORF">PV02_08710</name>
</gene>
<accession>A0AAE3HAF1</accession>
<feature type="transmembrane region" description="Helical" evidence="1">
    <location>
        <begin position="12"/>
        <end position="32"/>
    </location>
</feature>
<organism evidence="2 3">
    <name type="scientific">Methanolobus chelungpuianus</name>
    <dbReference type="NCBI Taxonomy" id="502115"/>
    <lineage>
        <taxon>Archaea</taxon>
        <taxon>Methanobacteriati</taxon>
        <taxon>Methanobacteriota</taxon>
        <taxon>Stenosarchaea group</taxon>
        <taxon>Methanomicrobia</taxon>
        <taxon>Methanosarcinales</taxon>
        <taxon>Methanosarcinaceae</taxon>
        <taxon>Methanolobus</taxon>
    </lineage>
</organism>
<keyword evidence="1" id="KW-0812">Transmembrane</keyword>
<dbReference type="PANTHER" id="PTHR34703">
    <property type="entry name" value="ANTIPORTER SUBUNIT MNHG2-RELATED"/>
    <property type="match status" value="1"/>
</dbReference>
<protein>
    <submittedName>
        <fullName evidence="2">Cation:proton antiporter</fullName>
    </submittedName>
</protein>
<feature type="transmembrane region" description="Helical" evidence="1">
    <location>
        <begin position="44"/>
        <end position="62"/>
    </location>
</feature>
<evidence type="ECO:0000313" key="2">
    <source>
        <dbReference type="EMBL" id="MCQ6963107.1"/>
    </source>
</evidence>
<keyword evidence="1" id="KW-1133">Transmembrane helix</keyword>
<sequence>MLFTAIEVASNIFFLIGILFVFLGMVGLLRLPDVYNRLHATTKIATLGAFGVMLAITIRTGLSAMGLKAIMVGIFLILTAPVAAHIIARAAHRSGTELWTGSVADEYAEACVAKKDELNSGPDKRL</sequence>
<dbReference type="EMBL" id="JTEO01000004">
    <property type="protein sequence ID" value="MCQ6963107.1"/>
    <property type="molecule type" value="Genomic_DNA"/>
</dbReference>
<reference evidence="2 3" key="1">
    <citation type="journal article" date="2011" name="Appl. Environ. Microbiol.">
        <title>Methanogenic archaea isolated from Taiwan's Chelungpu fault.</title>
        <authorList>
            <person name="Wu S.Y."/>
            <person name="Lai M.C."/>
        </authorList>
    </citation>
    <scope>NUCLEOTIDE SEQUENCE [LARGE SCALE GENOMIC DNA]</scope>
    <source>
        <strain evidence="2 3">St545Mb</strain>
    </source>
</reference>
<dbReference type="Proteomes" id="UP001206983">
    <property type="component" value="Unassembled WGS sequence"/>
</dbReference>
<dbReference type="AlphaFoldDB" id="A0AAE3HAF1"/>
<comment type="caution">
    <text evidence="2">The sequence shown here is derived from an EMBL/GenBank/DDBJ whole genome shotgun (WGS) entry which is preliminary data.</text>
</comment>
<dbReference type="InterPro" id="IPR005133">
    <property type="entry name" value="PhaG_MnhG_YufB"/>
</dbReference>
<evidence type="ECO:0000313" key="3">
    <source>
        <dbReference type="Proteomes" id="UP001206983"/>
    </source>
</evidence>
<proteinExistence type="predicted"/>